<comment type="caution">
    <text evidence="3">The sequence shown here is derived from an EMBL/GenBank/DDBJ whole genome shotgun (WGS) entry which is preliminary data.</text>
</comment>
<keyword evidence="2" id="KW-0812">Transmembrane</keyword>
<keyword evidence="2" id="KW-0472">Membrane</keyword>
<reference evidence="3 4" key="1">
    <citation type="submission" date="2020-01" db="EMBL/GenBank/DDBJ databases">
        <authorList>
            <person name="Gupta K D."/>
        </authorList>
    </citation>
    <scope>NUCLEOTIDE SEQUENCE [LARGE SCALE GENOMIC DNA]</scope>
</reference>
<evidence type="ECO:0000313" key="4">
    <source>
        <dbReference type="Proteomes" id="UP000467700"/>
    </source>
</evidence>
<keyword evidence="2" id="KW-1133">Transmembrane helix</keyword>
<dbReference type="EMBL" id="CACVBS010000055">
    <property type="protein sequence ID" value="CAA7266475.1"/>
    <property type="molecule type" value="Genomic_DNA"/>
</dbReference>
<evidence type="ECO:0000313" key="3">
    <source>
        <dbReference type="EMBL" id="CAA7266475.1"/>
    </source>
</evidence>
<feature type="compositionally biased region" description="Low complexity" evidence="1">
    <location>
        <begin position="1"/>
        <end position="11"/>
    </location>
</feature>
<gene>
    <name evidence="3" type="ORF">AAE3_LOCUS8699</name>
</gene>
<protein>
    <submittedName>
        <fullName evidence="3">Uncharacterized protein</fullName>
    </submittedName>
</protein>
<keyword evidence="4" id="KW-1185">Reference proteome</keyword>
<accession>A0A8S0W1J5</accession>
<evidence type="ECO:0000256" key="1">
    <source>
        <dbReference type="SAM" id="MobiDB-lite"/>
    </source>
</evidence>
<feature type="transmembrane region" description="Helical" evidence="2">
    <location>
        <begin position="30"/>
        <end position="55"/>
    </location>
</feature>
<dbReference type="AlphaFoldDB" id="A0A8S0W1J5"/>
<feature type="region of interest" description="Disordered" evidence="1">
    <location>
        <begin position="1"/>
        <end position="20"/>
    </location>
</feature>
<dbReference type="Proteomes" id="UP000467700">
    <property type="component" value="Unassembled WGS sequence"/>
</dbReference>
<proteinExistence type="predicted"/>
<name>A0A8S0W1J5_CYCAE</name>
<evidence type="ECO:0000256" key="2">
    <source>
        <dbReference type="SAM" id="Phobius"/>
    </source>
</evidence>
<sequence>MANIGETTTESRYYHEERRERKGTPASVPIALSAFLAETFLLIQNLGFGLFMLLFHSCLDPMSLFNALVFNLHKRNIIFPVKILINEVESAKGRVTSEGVRTDNFAEQHHVLSADEKDAMPRLCEFVPVVYSFDRVLKHEVGCVDTRYP</sequence>
<organism evidence="3 4">
    <name type="scientific">Cyclocybe aegerita</name>
    <name type="common">Black poplar mushroom</name>
    <name type="synonym">Agrocybe aegerita</name>
    <dbReference type="NCBI Taxonomy" id="1973307"/>
    <lineage>
        <taxon>Eukaryota</taxon>
        <taxon>Fungi</taxon>
        <taxon>Dikarya</taxon>
        <taxon>Basidiomycota</taxon>
        <taxon>Agaricomycotina</taxon>
        <taxon>Agaricomycetes</taxon>
        <taxon>Agaricomycetidae</taxon>
        <taxon>Agaricales</taxon>
        <taxon>Agaricineae</taxon>
        <taxon>Bolbitiaceae</taxon>
        <taxon>Cyclocybe</taxon>
    </lineage>
</organism>